<dbReference type="PANTHER" id="PTHR24134">
    <property type="entry name" value="ANKYRIN REPEAT-CONTAINING PROTEIN DDB_G0279043"/>
    <property type="match status" value="1"/>
</dbReference>
<name>A0A6A6QBB8_9PEZI</name>
<dbReference type="Proteomes" id="UP000799750">
    <property type="component" value="Unassembled WGS sequence"/>
</dbReference>
<protein>
    <submittedName>
        <fullName evidence="4">Ankyrin</fullName>
    </submittedName>
</protein>
<dbReference type="CDD" id="cd09917">
    <property type="entry name" value="F-box_SF"/>
    <property type="match status" value="1"/>
</dbReference>
<accession>A0A6A6QBB8</accession>
<dbReference type="OrthoDB" id="539213at2759"/>
<proteinExistence type="predicted"/>
<keyword evidence="5" id="KW-1185">Reference proteome</keyword>
<evidence type="ECO:0000256" key="1">
    <source>
        <dbReference type="ARBA" id="ARBA00022737"/>
    </source>
</evidence>
<evidence type="ECO:0000313" key="5">
    <source>
        <dbReference type="Proteomes" id="UP000799750"/>
    </source>
</evidence>
<evidence type="ECO:0000313" key="4">
    <source>
        <dbReference type="EMBL" id="KAF2489768.1"/>
    </source>
</evidence>
<evidence type="ECO:0000256" key="2">
    <source>
        <dbReference type="ARBA" id="ARBA00023043"/>
    </source>
</evidence>
<dbReference type="InterPro" id="IPR036770">
    <property type="entry name" value="Ankyrin_rpt-contain_sf"/>
</dbReference>
<evidence type="ECO:0000259" key="3">
    <source>
        <dbReference type="PROSITE" id="PS50181"/>
    </source>
</evidence>
<dbReference type="PROSITE" id="PS50181">
    <property type="entry name" value="FBOX"/>
    <property type="match status" value="1"/>
</dbReference>
<dbReference type="InterPro" id="IPR002110">
    <property type="entry name" value="Ankyrin_rpt"/>
</dbReference>
<dbReference type="EMBL" id="MU004198">
    <property type="protein sequence ID" value="KAF2489768.1"/>
    <property type="molecule type" value="Genomic_DNA"/>
</dbReference>
<gene>
    <name evidence="4" type="ORF">BU16DRAFT_544137</name>
</gene>
<dbReference type="InterPro" id="IPR001810">
    <property type="entry name" value="F-box_dom"/>
</dbReference>
<keyword evidence="1" id="KW-0677">Repeat</keyword>
<dbReference type="PANTHER" id="PTHR24134:SF9">
    <property type="entry name" value="ANKYRIN REPEAT AND SOCS BOX PROTEIN 8"/>
    <property type="match status" value="1"/>
</dbReference>
<reference evidence="4" key="1">
    <citation type="journal article" date="2020" name="Stud. Mycol.">
        <title>101 Dothideomycetes genomes: a test case for predicting lifestyles and emergence of pathogens.</title>
        <authorList>
            <person name="Haridas S."/>
            <person name="Albert R."/>
            <person name="Binder M."/>
            <person name="Bloem J."/>
            <person name="Labutti K."/>
            <person name="Salamov A."/>
            <person name="Andreopoulos B."/>
            <person name="Baker S."/>
            <person name="Barry K."/>
            <person name="Bills G."/>
            <person name="Bluhm B."/>
            <person name="Cannon C."/>
            <person name="Castanera R."/>
            <person name="Culley D."/>
            <person name="Daum C."/>
            <person name="Ezra D."/>
            <person name="Gonzalez J."/>
            <person name="Henrissat B."/>
            <person name="Kuo A."/>
            <person name="Liang C."/>
            <person name="Lipzen A."/>
            <person name="Lutzoni F."/>
            <person name="Magnuson J."/>
            <person name="Mondo S."/>
            <person name="Nolan M."/>
            <person name="Ohm R."/>
            <person name="Pangilinan J."/>
            <person name="Park H.-J."/>
            <person name="Ramirez L."/>
            <person name="Alfaro M."/>
            <person name="Sun H."/>
            <person name="Tritt A."/>
            <person name="Yoshinaga Y."/>
            <person name="Zwiers L.-H."/>
            <person name="Turgeon B."/>
            <person name="Goodwin S."/>
            <person name="Spatafora J."/>
            <person name="Crous P."/>
            <person name="Grigoriev I."/>
        </authorList>
    </citation>
    <scope>NUCLEOTIDE SEQUENCE</scope>
    <source>
        <strain evidence="4">CBS 269.34</strain>
    </source>
</reference>
<organism evidence="4 5">
    <name type="scientific">Lophium mytilinum</name>
    <dbReference type="NCBI Taxonomy" id="390894"/>
    <lineage>
        <taxon>Eukaryota</taxon>
        <taxon>Fungi</taxon>
        <taxon>Dikarya</taxon>
        <taxon>Ascomycota</taxon>
        <taxon>Pezizomycotina</taxon>
        <taxon>Dothideomycetes</taxon>
        <taxon>Pleosporomycetidae</taxon>
        <taxon>Mytilinidiales</taxon>
        <taxon>Mytilinidiaceae</taxon>
        <taxon>Lophium</taxon>
    </lineage>
</organism>
<dbReference type="SMART" id="SM00248">
    <property type="entry name" value="ANK"/>
    <property type="match status" value="6"/>
</dbReference>
<keyword evidence="2" id="KW-0040">ANK repeat</keyword>
<dbReference type="AlphaFoldDB" id="A0A6A6QBB8"/>
<dbReference type="SUPFAM" id="SSF48403">
    <property type="entry name" value="Ankyrin repeat"/>
    <property type="match status" value="1"/>
</dbReference>
<feature type="domain" description="F-box" evidence="3">
    <location>
        <begin position="1"/>
        <end position="45"/>
    </location>
</feature>
<sequence length="543" mass="61191">MPFSALPNELILDIGDYLDDRSISHLMATNRRYGSLLEGQLYKRAIVDRPASDVGWPSTMPAISWAVRHRKPHLLRYLFAHGITGIEDYSNSSAVKADIFKYLPFRGLVERYRGTHWRTLMMYFVPQYDWPLFSIATKTGYSSSDIILLFVEKAGELGRMTAREATQILEFALQKFQASGTGDPDPNRFELIDTLISKYHANATHRTTLGARSRGEGGLPFLNQTQDPQVVKLLLQKGADPFYLSPGHEPALYHHAWHNQDDDPTLVRLLLEAGVHPNLVPMHRNDSETALQAALTGRNPKIATTLLEFGATICNFQGDNFRATTLYKAISIGIARPRPDSLKSLDAQIECVRRLLEGGASANSQEHSCFGFGNLQTYLDVAVVSARDIRHGCSILRLLLEYGADPHVKDQSGKDLPARIEQVRASESCHVKWAAILAQVALDMELPTLLPGNYILTIMKSIIRTLLEKDAEHDHIRYIGDDLFTASGTFDLVLNTYKNMSPQTIAIGEMRQKLQDFWDYNLQYFWDTYGSEILRSGNQIMYK</sequence>
<dbReference type="Gene3D" id="1.25.40.20">
    <property type="entry name" value="Ankyrin repeat-containing domain"/>
    <property type="match status" value="1"/>
</dbReference>